<dbReference type="EMBL" id="FNED01000014">
    <property type="protein sequence ID" value="SDJ22668.1"/>
    <property type="molecule type" value="Genomic_DNA"/>
</dbReference>
<keyword evidence="3" id="KW-0804">Transcription</keyword>
<dbReference type="OrthoDB" id="54343at2"/>
<dbReference type="InterPro" id="IPR036388">
    <property type="entry name" value="WH-like_DNA-bd_sf"/>
</dbReference>
<evidence type="ECO:0000256" key="3">
    <source>
        <dbReference type="ARBA" id="ARBA00023163"/>
    </source>
</evidence>
<evidence type="ECO:0000259" key="5">
    <source>
        <dbReference type="PROSITE" id="PS51755"/>
    </source>
</evidence>
<keyword evidence="1" id="KW-0805">Transcription regulation</keyword>
<dbReference type="InterPro" id="IPR001867">
    <property type="entry name" value="OmpR/PhoB-type_DNA-bd"/>
</dbReference>
<reference evidence="6 7" key="1">
    <citation type="submission" date="2016-10" db="EMBL/GenBank/DDBJ databases">
        <authorList>
            <person name="de Groot N.N."/>
        </authorList>
    </citation>
    <scope>NUCLEOTIDE SEQUENCE [LARGE SCALE GENOMIC DNA]</scope>
    <source>
        <strain evidence="6 7">DSM 2895</strain>
    </source>
</reference>
<protein>
    <submittedName>
        <fullName evidence="6">Transcriptional regulatory protein, C terminal</fullName>
    </submittedName>
</protein>
<dbReference type="InterPro" id="IPR016032">
    <property type="entry name" value="Sig_transdc_resp-reg_C-effctor"/>
</dbReference>
<dbReference type="Gene3D" id="1.25.40.10">
    <property type="entry name" value="Tetratricopeptide repeat domain"/>
    <property type="match status" value="1"/>
</dbReference>
<dbReference type="AlphaFoldDB" id="A0A1G8S0B5"/>
<organism evidence="6 7">
    <name type="scientific">Aneurinibacillus migulanus</name>
    <name type="common">Bacillus migulanus</name>
    <dbReference type="NCBI Taxonomy" id="47500"/>
    <lineage>
        <taxon>Bacteria</taxon>
        <taxon>Bacillati</taxon>
        <taxon>Bacillota</taxon>
        <taxon>Bacilli</taxon>
        <taxon>Bacillales</taxon>
        <taxon>Paenibacillaceae</taxon>
        <taxon>Aneurinibacillus group</taxon>
        <taxon>Aneurinibacillus</taxon>
    </lineage>
</organism>
<dbReference type="GO" id="GO:0000160">
    <property type="term" value="P:phosphorelay signal transduction system"/>
    <property type="evidence" value="ECO:0007669"/>
    <property type="project" value="InterPro"/>
</dbReference>
<feature type="DNA-binding region" description="OmpR/PhoB-type" evidence="4">
    <location>
        <begin position="1"/>
        <end position="93"/>
    </location>
</feature>
<accession>A0A1G8S0B5</accession>
<dbReference type="GO" id="GO:0003677">
    <property type="term" value="F:DNA binding"/>
    <property type="evidence" value="ECO:0007669"/>
    <property type="project" value="UniProtKB-UniRule"/>
</dbReference>
<feature type="domain" description="OmpR/PhoB-type" evidence="5">
    <location>
        <begin position="1"/>
        <end position="93"/>
    </location>
</feature>
<dbReference type="RefSeq" id="WP_080787602.1">
    <property type="nucleotide sequence ID" value="NZ_BJOA01000062.1"/>
</dbReference>
<sequence length="379" mass="45216">MMRFIFFAEQGMVQIGGEAISLLPKEYALLYYLYRHVNQLCTREQLLNAVWPMEYPTDRTVDDHIYRLRKKLKRWAHIVSIQTVRGQGYRMTFNTSSSVNPLAKDDEIAASYITLLDKYHLFGQGEAMQVLAENQYTLGFRFAEEKRLYLEAVKGNFSFFLRPDLSFTQKAFYLLFLYWYIQPDSEKALEYIEKASAKHVLPPLWHEEMKFNIIDLYIETKRFMQARQALNRYEQKIYEPDMQGFRLFFYNKKLLLSVLEKNHVEAHKWIQHIEQLLPSHPYLREKGLFLVIKGLWLLSQKCFVKADTSIEEGLFVLQTSRFTPHLIYGARLLRYFSSPLIEEHSKIATRYGQTWEELSETYSFSSLEQRIRQQLDYFL</sequence>
<keyword evidence="2 4" id="KW-0238">DNA-binding</keyword>
<dbReference type="SUPFAM" id="SSF46894">
    <property type="entry name" value="C-terminal effector domain of the bipartite response regulators"/>
    <property type="match status" value="1"/>
</dbReference>
<evidence type="ECO:0000256" key="4">
    <source>
        <dbReference type="PROSITE-ProRule" id="PRU01091"/>
    </source>
</evidence>
<name>A0A1G8S0B5_ANEMI</name>
<gene>
    <name evidence="6" type="ORF">SAMN04487909_11412</name>
</gene>
<dbReference type="InterPro" id="IPR011990">
    <property type="entry name" value="TPR-like_helical_dom_sf"/>
</dbReference>
<dbReference type="CDD" id="cd00383">
    <property type="entry name" value="trans_reg_C"/>
    <property type="match status" value="1"/>
</dbReference>
<proteinExistence type="predicted"/>
<evidence type="ECO:0000256" key="2">
    <source>
        <dbReference type="ARBA" id="ARBA00023125"/>
    </source>
</evidence>
<evidence type="ECO:0000313" key="6">
    <source>
        <dbReference type="EMBL" id="SDJ22668.1"/>
    </source>
</evidence>
<dbReference type="GO" id="GO:0006355">
    <property type="term" value="P:regulation of DNA-templated transcription"/>
    <property type="evidence" value="ECO:0007669"/>
    <property type="project" value="InterPro"/>
</dbReference>
<dbReference type="PROSITE" id="PS51755">
    <property type="entry name" value="OMPR_PHOB"/>
    <property type="match status" value="1"/>
</dbReference>
<dbReference type="Gene3D" id="1.10.10.10">
    <property type="entry name" value="Winged helix-like DNA-binding domain superfamily/Winged helix DNA-binding domain"/>
    <property type="match status" value="1"/>
</dbReference>
<dbReference type="Pfam" id="PF00486">
    <property type="entry name" value="Trans_reg_C"/>
    <property type="match status" value="1"/>
</dbReference>
<evidence type="ECO:0000313" key="7">
    <source>
        <dbReference type="Proteomes" id="UP000182836"/>
    </source>
</evidence>
<evidence type="ECO:0000256" key="1">
    <source>
        <dbReference type="ARBA" id="ARBA00023015"/>
    </source>
</evidence>
<dbReference type="SMART" id="SM00862">
    <property type="entry name" value="Trans_reg_C"/>
    <property type="match status" value="1"/>
</dbReference>
<dbReference type="Proteomes" id="UP000182836">
    <property type="component" value="Unassembled WGS sequence"/>
</dbReference>